<dbReference type="GO" id="GO:0046933">
    <property type="term" value="F:proton-transporting ATP synthase activity, rotational mechanism"/>
    <property type="evidence" value="ECO:0007669"/>
    <property type="project" value="UniProtKB-UniRule"/>
</dbReference>
<dbReference type="InterPro" id="IPR000711">
    <property type="entry name" value="ATPase_OSCP/dsu"/>
</dbReference>
<dbReference type="HAMAP" id="MF_01416">
    <property type="entry name" value="ATP_synth_delta_bact"/>
    <property type="match status" value="1"/>
</dbReference>
<keyword evidence="8" id="KW-1003">Cell membrane</keyword>
<evidence type="ECO:0000256" key="6">
    <source>
        <dbReference type="ARBA" id="ARBA00023196"/>
    </source>
</evidence>
<comment type="subcellular location">
    <subcellularLocation>
        <location evidence="8">Cell membrane</location>
        <topology evidence="8">Peripheral membrane protein</topology>
    </subcellularLocation>
    <subcellularLocation>
        <location evidence="1">Membrane</location>
    </subcellularLocation>
</comment>
<dbReference type="RefSeq" id="WP_177238570.1">
    <property type="nucleotide sequence ID" value="NZ_FOUY01000019.1"/>
</dbReference>
<evidence type="ECO:0000256" key="8">
    <source>
        <dbReference type="HAMAP-Rule" id="MF_01416"/>
    </source>
</evidence>
<dbReference type="GO" id="GO:0005886">
    <property type="term" value="C:plasma membrane"/>
    <property type="evidence" value="ECO:0007669"/>
    <property type="project" value="UniProtKB-SubCell"/>
</dbReference>
<proteinExistence type="inferred from homology"/>
<dbReference type="EMBL" id="FOUY01000019">
    <property type="protein sequence ID" value="SFN69975.1"/>
    <property type="molecule type" value="Genomic_DNA"/>
</dbReference>
<keyword evidence="7 8" id="KW-0066">ATP synthesis</keyword>
<keyword evidence="4 8" id="KW-0406">Ion transport</keyword>
<evidence type="ECO:0000256" key="1">
    <source>
        <dbReference type="ARBA" id="ARBA00004370"/>
    </source>
</evidence>
<dbReference type="PROSITE" id="PS00389">
    <property type="entry name" value="ATPASE_DELTA"/>
    <property type="match status" value="1"/>
</dbReference>
<keyword evidence="3 8" id="KW-0375">Hydrogen ion transport</keyword>
<evidence type="ECO:0000256" key="3">
    <source>
        <dbReference type="ARBA" id="ARBA00022781"/>
    </source>
</evidence>
<dbReference type="InterPro" id="IPR026015">
    <property type="entry name" value="ATP_synth_OSCP/delta_N_sf"/>
</dbReference>
<reference evidence="9 10" key="1">
    <citation type="submission" date="2016-10" db="EMBL/GenBank/DDBJ databases">
        <authorList>
            <person name="de Groot N.N."/>
        </authorList>
    </citation>
    <scope>NUCLEOTIDE SEQUENCE [LARGE SCALE GENOMIC DNA]</scope>
    <source>
        <strain evidence="9 10">CGMCC 4.1877</strain>
    </source>
</reference>
<sequence length="276" mass="29905">MAQVLQPASRDALAALTERLDAYVDGASARDLTATADELFAVARFLDGERAIQRLLADSASPEEVRADLVRRLFGGQLSQSTVDLVIELVRSRWSKTRDLVTATEVLARQAAIAIADKNGSLDEVEDQLFRFGRILGREPELNTLLADTARPVQGRVQLLDSVLGDRVYPVTATLLREAVRLPRGRHLEVVAEELSELAAARRDRSVAKVRTPVALTPDQESKLAESLGRIYGRTISLQVELDPDLLGGLVVQVGGEVIDGSVAGRLAAARRSLPS</sequence>
<dbReference type="SUPFAM" id="SSF47928">
    <property type="entry name" value="N-terminal domain of the delta subunit of the F1F0-ATP synthase"/>
    <property type="match status" value="1"/>
</dbReference>
<dbReference type="PRINTS" id="PR00125">
    <property type="entry name" value="ATPASEDELTA"/>
</dbReference>
<dbReference type="GO" id="GO:0045259">
    <property type="term" value="C:proton-transporting ATP synthase complex"/>
    <property type="evidence" value="ECO:0007669"/>
    <property type="project" value="UniProtKB-KW"/>
</dbReference>
<protein>
    <recommendedName>
        <fullName evidence="8">ATP synthase subunit delta</fullName>
    </recommendedName>
    <alternativeName>
        <fullName evidence="8">ATP synthase F(1) sector subunit delta</fullName>
    </alternativeName>
    <alternativeName>
        <fullName evidence="8">F-type ATPase subunit delta</fullName>
        <shortName evidence="8">F-ATPase subunit delta</shortName>
    </alternativeName>
</protein>
<name>A0A1I5B5J0_PSUAM</name>
<dbReference type="InterPro" id="IPR020781">
    <property type="entry name" value="ATPase_OSCP/d_CS"/>
</dbReference>
<gene>
    <name evidence="8" type="primary">atpH</name>
    <name evidence="9" type="ORF">SAMN05216207_101986</name>
</gene>
<keyword evidence="6 8" id="KW-0139">CF(1)</keyword>
<dbReference type="Gene3D" id="1.10.520.20">
    <property type="entry name" value="N-terminal domain of the delta subunit of the F1F0-ATP synthase"/>
    <property type="match status" value="1"/>
</dbReference>
<dbReference type="Pfam" id="PF00213">
    <property type="entry name" value="OSCP"/>
    <property type="match status" value="1"/>
</dbReference>
<dbReference type="STRING" id="260086.SAMN05216207_101986"/>
<evidence type="ECO:0000313" key="10">
    <source>
        <dbReference type="Proteomes" id="UP000199614"/>
    </source>
</evidence>
<comment type="function">
    <text evidence="8">This protein is part of the stalk that links CF(0) to CF(1). It either transmits conformational changes from CF(0) to CF(1) or is implicated in proton conduction.</text>
</comment>
<evidence type="ECO:0000313" key="9">
    <source>
        <dbReference type="EMBL" id="SFN69975.1"/>
    </source>
</evidence>
<evidence type="ECO:0000256" key="4">
    <source>
        <dbReference type="ARBA" id="ARBA00023065"/>
    </source>
</evidence>
<evidence type="ECO:0000256" key="5">
    <source>
        <dbReference type="ARBA" id="ARBA00023136"/>
    </source>
</evidence>
<dbReference type="AlphaFoldDB" id="A0A1I5B5J0"/>
<dbReference type="PANTHER" id="PTHR11910">
    <property type="entry name" value="ATP SYNTHASE DELTA CHAIN"/>
    <property type="match status" value="1"/>
</dbReference>
<comment type="similarity">
    <text evidence="8">Belongs to the ATPase delta chain family.</text>
</comment>
<keyword evidence="2 8" id="KW-0813">Transport</keyword>
<dbReference type="NCBIfam" id="TIGR01145">
    <property type="entry name" value="ATP_synt_delta"/>
    <property type="match status" value="1"/>
</dbReference>
<organism evidence="9 10">
    <name type="scientific">Pseudonocardia ammonioxydans</name>
    <dbReference type="NCBI Taxonomy" id="260086"/>
    <lineage>
        <taxon>Bacteria</taxon>
        <taxon>Bacillati</taxon>
        <taxon>Actinomycetota</taxon>
        <taxon>Actinomycetes</taxon>
        <taxon>Pseudonocardiales</taxon>
        <taxon>Pseudonocardiaceae</taxon>
        <taxon>Pseudonocardia</taxon>
    </lineage>
</organism>
<evidence type="ECO:0000256" key="2">
    <source>
        <dbReference type="ARBA" id="ARBA00022448"/>
    </source>
</evidence>
<comment type="function">
    <text evidence="8">F(1)F(0) ATP synthase produces ATP from ADP in the presence of a proton or sodium gradient. F-type ATPases consist of two structural domains, F(1) containing the extramembraneous catalytic core and F(0) containing the membrane proton channel, linked together by a central stalk and a peripheral stalk. During catalysis, ATP synthesis in the catalytic domain of F(1) is coupled via a rotary mechanism of the central stalk subunits to proton translocation.</text>
</comment>
<accession>A0A1I5B5J0</accession>
<dbReference type="NCBIfam" id="NF009967">
    <property type="entry name" value="PRK13430.1"/>
    <property type="match status" value="1"/>
</dbReference>
<dbReference type="Proteomes" id="UP000199614">
    <property type="component" value="Unassembled WGS sequence"/>
</dbReference>
<evidence type="ECO:0000256" key="7">
    <source>
        <dbReference type="ARBA" id="ARBA00023310"/>
    </source>
</evidence>
<keyword evidence="5 8" id="KW-0472">Membrane</keyword>
<keyword evidence="10" id="KW-1185">Reference proteome</keyword>